<evidence type="ECO:0000259" key="2">
    <source>
        <dbReference type="Pfam" id="PF03372"/>
    </source>
</evidence>
<dbReference type="RefSeq" id="XP_007399683.1">
    <property type="nucleotide sequence ID" value="XM_007399621.1"/>
</dbReference>
<dbReference type="PANTHER" id="PTHR42834">
    <property type="entry name" value="ENDONUCLEASE/EXONUCLEASE/PHOSPHATASE FAMILY PROTEIN (AFU_ORTHOLOGUE AFUA_3G09210)"/>
    <property type="match status" value="1"/>
</dbReference>
<feature type="domain" description="Endonuclease/exonuclease/phosphatase" evidence="2">
    <location>
        <begin position="313"/>
        <end position="610"/>
    </location>
</feature>
<dbReference type="CDD" id="cd04486">
    <property type="entry name" value="YhcR_OBF_like"/>
    <property type="match status" value="1"/>
</dbReference>
<dbReference type="OrthoDB" id="47488at2759"/>
<dbReference type="HOGENOM" id="CLU_003608_0_0_1"/>
<name>K5VYL0_PHACS</name>
<accession>K5VYL0</accession>
<dbReference type="PANTHER" id="PTHR42834:SF1">
    <property type="entry name" value="ENDONUCLEASE_EXONUCLEASE_PHOSPHATASE FAMILY PROTEIN (AFU_ORTHOLOGUE AFUA_3G09210)"/>
    <property type="match status" value="1"/>
</dbReference>
<dbReference type="Pfam" id="PF03372">
    <property type="entry name" value="Exo_endo_phos"/>
    <property type="match status" value="1"/>
</dbReference>
<keyword evidence="4" id="KW-1185">Reference proteome</keyword>
<dbReference type="InParanoid" id="K5VYL0"/>
<organism evidence="3 4">
    <name type="scientific">Phanerochaete carnosa (strain HHB-10118-sp)</name>
    <name type="common">White-rot fungus</name>
    <name type="synonym">Peniophora carnosa</name>
    <dbReference type="NCBI Taxonomy" id="650164"/>
    <lineage>
        <taxon>Eukaryota</taxon>
        <taxon>Fungi</taxon>
        <taxon>Dikarya</taxon>
        <taxon>Basidiomycota</taxon>
        <taxon>Agaricomycotina</taxon>
        <taxon>Agaricomycetes</taxon>
        <taxon>Polyporales</taxon>
        <taxon>Phanerochaetaceae</taxon>
        <taxon>Phanerochaete</taxon>
    </lineage>
</organism>
<evidence type="ECO:0000313" key="4">
    <source>
        <dbReference type="Proteomes" id="UP000008370"/>
    </source>
</evidence>
<dbReference type="GeneID" id="18918241"/>
<dbReference type="InterPro" id="IPR036691">
    <property type="entry name" value="Endo/exonu/phosph_ase_sf"/>
</dbReference>
<dbReference type="KEGG" id="pco:PHACADRAFT_262289"/>
<keyword evidence="1" id="KW-0732">Signal</keyword>
<reference evidence="3 4" key="1">
    <citation type="journal article" date="2012" name="BMC Genomics">
        <title>Comparative genomics of the white-rot fungi, Phanerochaete carnosa and P. chrysosporium, to elucidate the genetic basis of the distinct wood types they colonize.</title>
        <authorList>
            <person name="Suzuki H."/>
            <person name="MacDonald J."/>
            <person name="Syed K."/>
            <person name="Salamov A."/>
            <person name="Hori C."/>
            <person name="Aerts A."/>
            <person name="Henrissat B."/>
            <person name="Wiebenga A."/>
            <person name="vanKuyk P.A."/>
            <person name="Barry K."/>
            <person name="Lindquist E."/>
            <person name="LaButti K."/>
            <person name="Lapidus A."/>
            <person name="Lucas S."/>
            <person name="Coutinho P."/>
            <person name="Gong Y."/>
            <person name="Samejima M."/>
            <person name="Mahadevan R."/>
            <person name="Abou-Zaid M."/>
            <person name="de Vries R.P."/>
            <person name="Igarashi K."/>
            <person name="Yadav J.S."/>
            <person name="Grigoriev I.V."/>
            <person name="Master E.R."/>
        </authorList>
    </citation>
    <scope>NUCLEOTIDE SEQUENCE [LARGE SCALE GENOMIC DNA]</scope>
    <source>
        <strain evidence="3 4">HHB-10118-sp</strain>
    </source>
</reference>
<dbReference type="EMBL" id="JH930476">
    <property type="protein sequence ID" value="EKM51890.1"/>
    <property type="molecule type" value="Genomic_DNA"/>
</dbReference>
<sequence length="620" mass="65849">MPAASRWSFWLCQFVLVPFVHSVTIADIQGPAFRSPLEGQSVKSVTGVVTAKSSSGFYIQSDPVQDAAVSTGLFVFSESSQVLDAVVVGDEISLSGTVSDFRSSSDPTFLESTELESPTAITVLSTKNVVTPLVLGTDRSPPTQDLSALDVGPDGFLSVPNNQSLVDVVNATVQPTSFGIDFWSSLEGQLVTVPKPISIGFENSFGEFWVRGDWDATNVNSRGGLTLAFGPNGTPDGGPESVIIGSPLDGSVNPNMSVGKTLSDISGVIQYQFGFYYILPLTAPTVLSIPDPTVPVTNLTSIADGCTITIGDYNVDNMGPDSPHLPAAANDIATHLQTPDIMFMQEIQDNSGETDDGTVDANVTLSTLSAAIASQSNVKYNFTEVIPVNDQDGGEPGGNIRPAYLFNPKTVSLVPGLPVGGPLDAVEPVIGSDGQLTLNFNPGRIDPTNAAWDSSRKPIVAVWETTSGRRFFTINLHNAAKVDGGSSIQGDPRPPLNGAVAQRTAQVQVIASLVSELLSMNSSASVVVGGDFNEFVQTRTVFAPFNNILSEVDELADLDPVERYTYVFDNLQEQLDHVFVSSAVASRKVEVEHVHVNSWAPDVNTRTSDHDPSVARLRVC</sequence>
<dbReference type="AlphaFoldDB" id="K5VYL0"/>
<dbReference type="InterPro" id="IPR005135">
    <property type="entry name" value="Endo/exonuclease/phosphatase"/>
</dbReference>
<gene>
    <name evidence="3" type="ORF">PHACADRAFT_262289</name>
</gene>
<feature type="chain" id="PRO_5003888822" description="Endonuclease/exonuclease/phosphatase domain-containing protein" evidence="1">
    <location>
        <begin position="23"/>
        <end position="620"/>
    </location>
</feature>
<protein>
    <recommendedName>
        <fullName evidence="2">Endonuclease/exonuclease/phosphatase domain-containing protein</fullName>
    </recommendedName>
</protein>
<proteinExistence type="predicted"/>
<feature type="signal peptide" evidence="1">
    <location>
        <begin position="1"/>
        <end position="22"/>
    </location>
</feature>
<dbReference type="GO" id="GO:0003824">
    <property type="term" value="F:catalytic activity"/>
    <property type="evidence" value="ECO:0007669"/>
    <property type="project" value="InterPro"/>
</dbReference>
<evidence type="ECO:0000313" key="3">
    <source>
        <dbReference type="EMBL" id="EKM51890.1"/>
    </source>
</evidence>
<dbReference type="Gene3D" id="3.60.10.10">
    <property type="entry name" value="Endonuclease/exonuclease/phosphatase"/>
    <property type="match status" value="1"/>
</dbReference>
<evidence type="ECO:0000256" key="1">
    <source>
        <dbReference type="SAM" id="SignalP"/>
    </source>
</evidence>
<dbReference type="Proteomes" id="UP000008370">
    <property type="component" value="Unassembled WGS sequence"/>
</dbReference>
<dbReference type="STRING" id="650164.K5VYL0"/>
<dbReference type="SUPFAM" id="SSF56219">
    <property type="entry name" value="DNase I-like"/>
    <property type="match status" value="1"/>
</dbReference>